<reference evidence="3" key="1">
    <citation type="submission" date="2021-06" db="EMBL/GenBank/DDBJ databases">
        <authorList>
            <person name="Hodson N. C."/>
            <person name="Mongue J. A."/>
            <person name="Jaron S. K."/>
        </authorList>
    </citation>
    <scope>NUCLEOTIDE SEQUENCE</scope>
</reference>
<accession>A0A8J2KMD5</accession>
<proteinExistence type="predicted"/>
<feature type="compositionally biased region" description="Polar residues" evidence="2">
    <location>
        <begin position="46"/>
        <end position="59"/>
    </location>
</feature>
<gene>
    <name evidence="3" type="ORF">AFUS01_LOCUS16803</name>
</gene>
<feature type="compositionally biased region" description="Acidic residues" evidence="2">
    <location>
        <begin position="30"/>
        <end position="42"/>
    </location>
</feature>
<dbReference type="EMBL" id="CAJVCH010156573">
    <property type="protein sequence ID" value="CAG7727991.1"/>
    <property type="molecule type" value="Genomic_DNA"/>
</dbReference>
<evidence type="ECO:0000313" key="4">
    <source>
        <dbReference type="Proteomes" id="UP000708208"/>
    </source>
</evidence>
<protein>
    <submittedName>
        <fullName evidence="3">Uncharacterized protein</fullName>
    </submittedName>
</protein>
<comment type="caution">
    <text evidence="3">The sequence shown here is derived from an EMBL/GenBank/DDBJ whole genome shotgun (WGS) entry which is preliminary data.</text>
</comment>
<dbReference type="Proteomes" id="UP000708208">
    <property type="component" value="Unassembled WGS sequence"/>
</dbReference>
<keyword evidence="1" id="KW-0175">Coiled coil</keyword>
<dbReference type="AlphaFoldDB" id="A0A8J2KMD5"/>
<evidence type="ECO:0000256" key="2">
    <source>
        <dbReference type="SAM" id="MobiDB-lite"/>
    </source>
</evidence>
<sequence>EMIMKSEEESFDLASTIGAGSEAELSCSDNETDDELETDDEPDSGKASTSLGFKSQSCGTGKGQRGVLASPPSPRGKNLSLLLQQVPLEEPADNEGEAKRVPSPGLKDNWLNQFLLVSDVHTGGSAEQQKLYEKVKLLLERVESLEVKNKTRAAQIAILKRTATVQIVRKSGYIGRLKQRIRRQKNQLEQKDQLLRQQSQEYENSRSDNEILIQNQKIQIDLLLTANSYLDQRIILKDQEIQKLKENQFSIEDFLLDSDADFQLSPGWFDDFLGAEGASQVSKVQ</sequence>
<keyword evidence="4" id="KW-1185">Reference proteome</keyword>
<feature type="region of interest" description="Disordered" evidence="2">
    <location>
        <begin position="1"/>
        <end position="78"/>
    </location>
</feature>
<feature type="coiled-coil region" evidence="1">
    <location>
        <begin position="174"/>
        <end position="215"/>
    </location>
</feature>
<organism evidence="3 4">
    <name type="scientific">Allacma fusca</name>
    <dbReference type="NCBI Taxonomy" id="39272"/>
    <lineage>
        <taxon>Eukaryota</taxon>
        <taxon>Metazoa</taxon>
        <taxon>Ecdysozoa</taxon>
        <taxon>Arthropoda</taxon>
        <taxon>Hexapoda</taxon>
        <taxon>Collembola</taxon>
        <taxon>Symphypleona</taxon>
        <taxon>Sminthuridae</taxon>
        <taxon>Allacma</taxon>
    </lineage>
</organism>
<name>A0A8J2KMD5_9HEXA</name>
<feature type="non-terminal residue" evidence="3">
    <location>
        <position position="1"/>
    </location>
</feature>
<evidence type="ECO:0000256" key="1">
    <source>
        <dbReference type="SAM" id="Coils"/>
    </source>
</evidence>
<evidence type="ECO:0000313" key="3">
    <source>
        <dbReference type="EMBL" id="CAG7727991.1"/>
    </source>
</evidence>